<sequence>MGRKLLSLLFVVAVVMSLSANVFASEEASGGEYSVFSERQTGTVKEP</sequence>
<keyword evidence="1" id="KW-0732">Signal</keyword>
<name>A0ABT9W2C9_9BACI</name>
<dbReference type="EMBL" id="JAUSTY010000012">
    <property type="protein sequence ID" value="MDQ0166995.1"/>
    <property type="molecule type" value="Genomic_DNA"/>
</dbReference>
<feature type="chain" id="PRO_5045842227" evidence="1">
    <location>
        <begin position="25"/>
        <end position="47"/>
    </location>
</feature>
<organism evidence="2 3">
    <name type="scientific">Caldalkalibacillus horti</name>
    <dbReference type="NCBI Taxonomy" id="77523"/>
    <lineage>
        <taxon>Bacteria</taxon>
        <taxon>Bacillati</taxon>
        <taxon>Bacillota</taxon>
        <taxon>Bacilli</taxon>
        <taxon>Bacillales</taxon>
        <taxon>Bacillaceae</taxon>
        <taxon>Caldalkalibacillus</taxon>
    </lineage>
</organism>
<evidence type="ECO:0000313" key="2">
    <source>
        <dbReference type="EMBL" id="MDQ0166995.1"/>
    </source>
</evidence>
<evidence type="ECO:0000313" key="3">
    <source>
        <dbReference type="Proteomes" id="UP001235840"/>
    </source>
</evidence>
<gene>
    <name evidence="2" type="ORF">J2S11_002912</name>
</gene>
<keyword evidence="3" id="KW-1185">Reference proteome</keyword>
<evidence type="ECO:0000256" key="1">
    <source>
        <dbReference type="SAM" id="SignalP"/>
    </source>
</evidence>
<accession>A0ABT9W2C9</accession>
<dbReference type="RefSeq" id="WP_307395658.1">
    <property type="nucleotide sequence ID" value="NZ_BAAADK010000030.1"/>
</dbReference>
<dbReference type="Proteomes" id="UP001235840">
    <property type="component" value="Unassembled WGS sequence"/>
</dbReference>
<comment type="caution">
    <text evidence="2">The sequence shown here is derived from an EMBL/GenBank/DDBJ whole genome shotgun (WGS) entry which is preliminary data.</text>
</comment>
<feature type="signal peptide" evidence="1">
    <location>
        <begin position="1"/>
        <end position="24"/>
    </location>
</feature>
<proteinExistence type="predicted"/>
<reference evidence="2 3" key="1">
    <citation type="submission" date="2023-07" db="EMBL/GenBank/DDBJ databases">
        <title>Genomic Encyclopedia of Type Strains, Phase IV (KMG-IV): sequencing the most valuable type-strain genomes for metagenomic binning, comparative biology and taxonomic classification.</title>
        <authorList>
            <person name="Goeker M."/>
        </authorList>
    </citation>
    <scope>NUCLEOTIDE SEQUENCE [LARGE SCALE GENOMIC DNA]</scope>
    <source>
        <strain evidence="2 3">DSM 12751</strain>
    </source>
</reference>
<protein>
    <submittedName>
        <fullName evidence="2">Uncharacterized protein</fullName>
    </submittedName>
</protein>